<keyword evidence="1" id="KW-1133">Transmembrane helix</keyword>
<evidence type="ECO:0000313" key="5">
    <source>
        <dbReference type="Proteomes" id="UP001326715"/>
    </source>
</evidence>
<dbReference type="STRING" id="1004.SAMN05661012_05199"/>
<protein>
    <submittedName>
        <fullName evidence="3">DUF1772 domain-containing protein</fullName>
    </submittedName>
</protein>
<reference evidence="3 5" key="2">
    <citation type="submission" date="2023-11" db="EMBL/GenBank/DDBJ databases">
        <title>MicrobeMod: A computational toolkit for identifying prokaryotic methylation and restriction-modification with nanopore sequencing.</title>
        <authorList>
            <person name="Crits-Christoph A."/>
            <person name="Kang S.C."/>
            <person name="Lee H."/>
            <person name="Ostrov N."/>
        </authorList>
    </citation>
    <scope>NUCLEOTIDE SEQUENCE [LARGE SCALE GENOMIC DNA]</scope>
    <source>
        <strain evidence="3 5">ATCC 23090</strain>
    </source>
</reference>
<dbReference type="Proteomes" id="UP000183788">
    <property type="component" value="Unassembled WGS sequence"/>
</dbReference>
<dbReference type="AlphaFoldDB" id="A0A1K1SDA7"/>
<dbReference type="Proteomes" id="UP001326715">
    <property type="component" value="Chromosome"/>
</dbReference>
<evidence type="ECO:0000256" key="1">
    <source>
        <dbReference type="SAM" id="Phobius"/>
    </source>
</evidence>
<organism evidence="2 4">
    <name type="scientific">Chitinophaga sancti</name>
    <dbReference type="NCBI Taxonomy" id="1004"/>
    <lineage>
        <taxon>Bacteria</taxon>
        <taxon>Pseudomonadati</taxon>
        <taxon>Bacteroidota</taxon>
        <taxon>Chitinophagia</taxon>
        <taxon>Chitinophagales</taxon>
        <taxon>Chitinophagaceae</taxon>
        <taxon>Chitinophaga</taxon>
    </lineage>
</organism>
<sequence>MYRHFSIYLLLATLSYYLGVMVVTIPGNIPLNNMLEAFTIQGAAVDELHLMRAQFEQKWNMLNHIRTLCSLASFILVMI</sequence>
<dbReference type="RefSeq" id="WP_317043310.1">
    <property type="nucleotide sequence ID" value="NZ_CP139972.1"/>
</dbReference>
<proteinExistence type="predicted"/>
<gene>
    <name evidence="2" type="ORF">SAMN05661012_05199</name>
    <name evidence="3" type="ORF">SR876_23785</name>
</gene>
<evidence type="ECO:0000313" key="3">
    <source>
        <dbReference type="EMBL" id="WQG87953.1"/>
    </source>
</evidence>
<dbReference type="EMBL" id="FPIZ01000021">
    <property type="protein sequence ID" value="SFW82302.1"/>
    <property type="molecule type" value="Genomic_DNA"/>
</dbReference>
<dbReference type="Pfam" id="PF08592">
    <property type="entry name" value="Anthrone_oxy"/>
    <property type="match status" value="1"/>
</dbReference>
<keyword evidence="1" id="KW-0472">Membrane</keyword>
<accession>A0A1K1SDA7</accession>
<name>A0A1K1SDA7_9BACT</name>
<dbReference type="EMBL" id="CP140154">
    <property type="protein sequence ID" value="WQG87953.1"/>
    <property type="molecule type" value="Genomic_DNA"/>
</dbReference>
<evidence type="ECO:0000313" key="2">
    <source>
        <dbReference type="EMBL" id="SFW82302.1"/>
    </source>
</evidence>
<evidence type="ECO:0000313" key="4">
    <source>
        <dbReference type="Proteomes" id="UP000183788"/>
    </source>
</evidence>
<keyword evidence="1" id="KW-0812">Transmembrane</keyword>
<dbReference type="InterPro" id="IPR013901">
    <property type="entry name" value="Anthrone_oxy"/>
</dbReference>
<feature type="transmembrane region" description="Helical" evidence="1">
    <location>
        <begin position="7"/>
        <end position="29"/>
    </location>
</feature>
<keyword evidence="5" id="KW-1185">Reference proteome</keyword>
<reference evidence="2 4" key="1">
    <citation type="submission" date="2016-11" db="EMBL/GenBank/DDBJ databases">
        <authorList>
            <person name="Jaros S."/>
            <person name="Januszkiewicz K."/>
            <person name="Wedrychowicz H."/>
        </authorList>
    </citation>
    <scope>NUCLEOTIDE SEQUENCE [LARGE SCALE GENOMIC DNA]</scope>
    <source>
        <strain evidence="2 4">DSM 784</strain>
    </source>
</reference>